<feature type="domain" description="Bacterial alpha-L-rhamnosidase N-terminal" evidence="5">
    <location>
        <begin position="168"/>
        <end position="289"/>
    </location>
</feature>
<sequence length="1066" mass="114897">MRTSPEMIRPSDIGSLDRAASNAIGRHRVNSPYGLVADRQSAVRATGEKDVATVASSTPMLGWKVDPRFGLLGTSAYEVEVHDASGELVWCSGTVASSTAEVVVDRELSPHSVYQWRVRVADRGRQWSQWAGSTLETGPFDYSDWQARWLSVAHLARVVTPFRLLRPVARARLYLTGQGVVRAWANGAAVNPDRMDPTRTDFVRALFRTYDVLESLSAGENTLTFVVGLGEWARTAESPRLLAELVIWHDDGSITRVVPGVDSEVSRSEVAVDEPFYLERHDPIASATGLTTLSAPVVLEPKVLPTSATTPPLDVSSDPTPRLRAVQTFVPSEIARSAGSRLFDVGVNIAGRSKLTLLEKLPVGTVIRVQHGEHIGSDGHIDTTNLTMPYDHGRERQVVEYVSGGAVGETHEPWFAYFGFRYLEVWGLPDDVHVGVAAYAMHTDLASSGSISTDSPTIDRLLTTARRTLLNNVHGVPEDCPTREQAAWTGDAASVAEYELAAFDSATFLDKWIADLETSQRTDGQLPAIAPDLHSVRMPSDPVWGSALHRMLHGHLLHYGDARLVRRALPALRRWADFQLGCADDDGIISRSTISYGHDWLALEQTPPPIHHTAAVIECLLALADLEEAIGEPDAAAHRRAAADGLRASARRMFFDPVTGTFGNGSQGSYAIAVESGILTGREAHEAGARLVGLIRERGNRVSSGFATTRSVVRALTKLGRSQVIFDILLQTAEPGVGAMLSSGPGTFWECWWIDPTNTGTGSLNHVGLGGPFAAWAWEGLAGLRPTAPGYTRFRVAPQFIDGVTRLELRTETVRGEVVISYSRVASLARVEVTVPPGSECTLAIAGQADVILATGKHAVEVEALVASPSMPPGEVTPRSRSFIAPVSADVVGSRTLLSESEIVPGRGNPTLETLPTLKCMPIPHEQPDHAVLKVVGAVHGAADVAPTVTVNLSAPIPVAGAMFFYALIDQCIEGPDRIATPFLLLKLSNEETRRSSSQGWPAGWNRVAIDTAGLDESIEVVSIEVGLEYGEDPPNNALALYPIESGIRAGFHLGEIGFSTVSRTW</sequence>
<dbReference type="Pfam" id="PF25788">
    <property type="entry name" value="Ig_Rha78A_N"/>
    <property type="match status" value="1"/>
</dbReference>
<dbReference type="EMBL" id="VRMG01000009">
    <property type="protein sequence ID" value="TXN29491.1"/>
    <property type="molecule type" value="Genomic_DNA"/>
</dbReference>
<dbReference type="InterPro" id="IPR012341">
    <property type="entry name" value="6hp_glycosidase-like_sf"/>
</dbReference>
<dbReference type="Proteomes" id="UP000321379">
    <property type="component" value="Unassembled WGS sequence"/>
</dbReference>
<dbReference type="InterPro" id="IPR035398">
    <property type="entry name" value="Bac_rhamnosid_C"/>
</dbReference>
<proteinExistence type="predicted"/>
<dbReference type="InterPro" id="IPR036116">
    <property type="entry name" value="FN3_sf"/>
</dbReference>
<dbReference type="GO" id="GO:0030596">
    <property type="term" value="F:alpha-L-rhamnosidase activity"/>
    <property type="evidence" value="ECO:0007669"/>
    <property type="project" value="UniProtKB-EC"/>
</dbReference>
<feature type="domain" description="Alpha-L-rhamnosidase concanavalin-like" evidence="4">
    <location>
        <begin position="339"/>
        <end position="438"/>
    </location>
</feature>
<dbReference type="Pfam" id="PF17390">
    <property type="entry name" value="Bac_rhamnosid_C"/>
    <property type="match status" value="1"/>
</dbReference>
<dbReference type="PANTHER" id="PTHR33307">
    <property type="entry name" value="ALPHA-RHAMNOSIDASE (EUROFUNG)"/>
    <property type="match status" value="1"/>
</dbReference>
<dbReference type="InterPro" id="IPR013737">
    <property type="entry name" value="Bac_rhamnosid_N"/>
</dbReference>
<dbReference type="EC" id="3.2.1.40" evidence="2"/>
<evidence type="ECO:0000259" key="4">
    <source>
        <dbReference type="Pfam" id="PF05592"/>
    </source>
</evidence>
<evidence type="ECO:0000259" key="5">
    <source>
        <dbReference type="Pfam" id="PF08531"/>
    </source>
</evidence>
<dbReference type="GO" id="GO:0005975">
    <property type="term" value="P:carbohydrate metabolic process"/>
    <property type="evidence" value="ECO:0007669"/>
    <property type="project" value="InterPro"/>
</dbReference>
<dbReference type="InterPro" id="IPR035396">
    <property type="entry name" value="Bac_rhamnosid6H"/>
</dbReference>
<dbReference type="Gene3D" id="2.60.40.10">
    <property type="entry name" value="Immunoglobulins"/>
    <property type="match status" value="1"/>
</dbReference>
<dbReference type="Pfam" id="PF17389">
    <property type="entry name" value="Bac_rhamnosid6H"/>
    <property type="match status" value="1"/>
</dbReference>
<keyword evidence="9" id="KW-1185">Reference proteome</keyword>
<dbReference type="Gene3D" id="2.60.420.10">
    <property type="entry name" value="Maltose phosphorylase, domain 3"/>
    <property type="match status" value="1"/>
</dbReference>
<gene>
    <name evidence="8" type="ORF">FVP33_15130</name>
</gene>
<dbReference type="InterPro" id="IPR008902">
    <property type="entry name" value="Rhamnosid_concanavalin"/>
</dbReference>
<evidence type="ECO:0000256" key="1">
    <source>
        <dbReference type="ARBA" id="ARBA00001445"/>
    </source>
</evidence>
<dbReference type="InterPro" id="IPR016007">
    <property type="entry name" value="Alpha_rhamnosid"/>
</dbReference>
<dbReference type="InterPro" id="IPR013783">
    <property type="entry name" value="Ig-like_fold"/>
</dbReference>
<dbReference type="Gene3D" id="2.60.120.260">
    <property type="entry name" value="Galactose-binding domain-like"/>
    <property type="match status" value="2"/>
</dbReference>
<dbReference type="AlphaFoldDB" id="A0A5C8UNK5"/>
<name>A0A5C8UNK5_9MICO</name>
<dbReference type="SUPFAM" id="SSF49265">
    <property type="entry name" value="Fibronectin type III"/>
    <property type="match status" value="1"/>
</dbReference>
<evidence type="ECO:0000256" key="2">
    <source>
        <dbReference type="ARBA" id="ARBA00012652"/>
    </source>
</evidence>
<dbReference type="Pfam" id="PF05592">
    <property type="entry name" value="Bac_rhamnosid"/>
    <property type="match status" value="1"/>
</dbReference>
<protein>
    <recommendedName>
        <fullName evidence="2">alpha-L-rhamnosidase</fullName>
        <ecNumber evidence="2">3.2.1.40</ecNumber>
    </recommendedName>
</protein>
<accession>A0A5C8UNK5</accession>
<feature type="domain" description="Alpha-L-rhamnosidase six-hairpin glycosidase" evidence="6">
    <location>
        <begin position="448"/>
        <end position="772"/>
    </location>
</feature>
<dbReference type="InterPro" id="IPR008928">
    <property type="entry name" value="6-hairpin_glycosidase_sf"/>
</dbReference>
<comment type="caution">
    <text evidence="8">The sequence shown here is derived from an EMBL/GenBank/DDBJ whole genome shotgun (WGS) entry which is preliminary data.</text>
</comment>
<evidence type="ECO:0000259" key="6">
    <source>
        <dbReference type="Pfam" id="PF17389"/>
    </source>
</evidence>
<dbReference type="PANTHER" id="PTHR33307:SF6">
    <property type="entry name" value="ALPHA-RHAMNOSIDASE (EUROFUNG)-RELATED"/>
    <property type="match status" value="1"/>
</dbReference>
<evidence type="ECO:0000313" key="8">
    <source>
        <dbReference type="EMBL" id="TXN29491.1"/>
    </source>
</evidence>
<dbReference type="Gene3D" id="1.50.10.10">
    <property type="match status" value="1"/>
</dbReference>
<feature type="domain" description="Alpha-L-rhamnosidase C-terminal" evidence="7">
    <location>
        <begin position="783"/>
        <end position="851"/>
    </location>
</feature>
<keyword evidence="3" id="KW-0378">Hydrolase</keyword>
<dbReference type="Pfam" id="PF08531">
    <property type="entry name" value="Bac_rhamnosid_N"/>
    <property type="match status" value="1"/>
</dbReference>
<evidence type="ECO:0000259" key="7">
    <source>
        <dbReference type="Pfam" id="PF17390"/>
    </source>
</evidence>
<evidence type="ECO:0000313" key="9">
    <source>
        <dbReference type="Proteomes" id="UP000321379"/>
    </source>
</evidence>
<evidence type="ECO:0000256" key="3">
    <source>
        <dbReference type="ARBA" id="ARBA00022801"/>
    </source>
</evidence>
<comment type="catalytic activity">
    <reaction evidence="1">
        <text>Hydrolysis of terminal non-reducing alpha-L-rhamnose residues in alpha-L-rhamnosides.</text>
        <dbReference type="EC" id="3.2.1.40"/>
    </reaction>
</comment>
<organism evidence="8 9">
    <name type="scientific">Lacisediminihabitans profunda</name>
    <dbReference type="NCBI Taxonomy" id="2594790"/>
    <lineage>
        <taxon>Bacteria</taxon>
        <taxon>Bacillati</taxon>
        <taxon>Actinomycetota</taxon>
        <taxon>Actinomycetes</taxon>
        <taxon>Micrococcales</taxon>
        <taxon>Microbacteriaceae</taxon>
        <taxon>Lacisediminihabitans</taxon>
    </lineage>
</organism>
<dbReference type="SUPFAM" id="SSF48208">
    <property type="entry name" value="Six-hairpin glycosidases"/>
    <property type="match status" value="1"/>
</dbReference>
<reference evidence="8 9" key="1">
    <citation type="submission" date="2019-08" db="EMBL/GenBank/DDBJ databases">
        <title>Bacterial whole genome sequence for Glaciihabitans sp. CHu50b-6-2.</title>
        <authorList>
            <person name="Jin L."/>
        </authorList>
    </citation>
    <scope>NUCLEOTIDE SEQUENCE [LARGE SCALE GENOMIC DNA]</scope>
    <source>
        <strain evidence="8 9">CHu50b-6-2</strain>
    </source>
</reference>